<dbReference type="InterPro" id="IPR003599">
    <property type="entry name" value="Ig_sub"/>
</dbReference>
<feature type="signal peptide" evidence="3">
    <location>
        <begin position="1"/>
        <end position="22"/>
    </location>
</feature>
<proteinExistence type="predicted"/>
<feature type="domain" description="Ig-like" evidence="4">
    <location>
        <begin position="58"/>
        <end position="156"/>
    </location>
</feature>
<evidence type="ECO:0000313" key="5">
    <source>
        <dbReference type="EMBL" id="MBW19609.1"/>
    </source>
</evidence>
<evidence type="ECO:0000256" key="3">
    <source>
        <dbReference type="SAM" id="SignalP"/>
    </source>
</evidence>
<dbReference type="PANTHER" id="PTHR44170">
    <property type="entry name" value="PROTEIN SIDEKICK"/>
    <property type="match status" value="1"/>
</dbReference>
<evidence type="ECO:0000256" key="2">
    <source>
        <dbReference type="ARBA" id="ARBA00023157"/>
    </source>
</evidence>
<organism evidence="5">
    <name type="scientific">Melanaphis sacchari</name>
    <dbReference type="NCBI Taxonomy" id="742174"/>
    <lineage>
        <taxon>Eukaryota</taxon>
        <taxon>Metazoa</taxon>
        <taxon>Ecdysozoa</taxon>
        <taxon>Arthropoda</taxon>
        <taxon>Hexapoda</taxon>
        <taxon>Insecta</taxon>
        <taxon>Pterygota</taxon>
        <taxon>Neoptera</taxon>
        <taxon>Paraneoptera</taxon>
        <taxon>Hemiptera</taxon>
        <taxon>Sternorrhyncha</taxon>
        <taxon>Aphidomorpha</taxon>
        <taxon>Aphidoidea</taxon>
        <taxon>Aphididae</taxon>
        <taxon>Aphidini</taxon>
        <taxon>Melanaphis</taxon>
    </lineage>
</organism>
<dbReference type="PANTHER" id="PTHR44170:SF6">
    <property type="entry name" value="CONTACTIN"/>
    <property type="match status" value="1"/>
</dbReference>
<keyword evidence="2" id="KW-1015">Disulfide bond</keyword>
<feature type="chain" id="PRO_5014177532" evidence="3">
    <location>
        <begin position="23"/>
        <end position="263"/>
    </location>
</feature>
<dbReference type="PROSITE" id="PS50835">
    <property type="entry name" value="IG_LIKE"/>
    <property type="match status" value="2"/>
</dbReference>
<sequence>MGYSALLLGFSWLVMINSIGFAAVLPMNHIIENSLTDDSTFRAGSEKNTAKYELKDWVMVKATPSDPIRVPPGGRVELECTVFGSPVPQAQWNRGIQLNQITLGPNEFEDSGDFQSVGKVTVRHVIDCIQPHHQGVYTCSGQARGQTMASDPVAISVEGRPVQCSSGKTRIVKWSPIITQMIGSTVVIPCVVADSAPYRQYWKDNFGNIIDTDIDSRRKLGPEGELVLNNLSWSDMGEYTCIVENSISRDNTSTFLYPMLPNV</sequence>
<dbReference type="OrthoDB" id="6138780at2759"/>
<evidence type="ECO:0000259" key="4">
    <source>
        <dbReference type="PROSITE" id="PS50835"/>
    </source>
</evidence>
<keyword evidence="1" id="KW-0677">Repeat</keyword>
<dbReference type="GO" id="GO:0098609">
    <property type="term" value="P:cell-cell adhesion"/>
    <property type="evidence" value="ECO:0007669"/>
    <property type="project" value="TreeGrafter"/>
</dbReference>
<dbReference type="GO" id="GO:0016020">
    <property type="term" value="C:membrane"/>
    <property type="evidence" value="ECO:0007669"/>
    <property type="project" value="UniProtKB-SubCell"/>
</dbReference>
<keyword evidence="3" id="KW-0732">Signal</keyword>
<protein>
    <submittedName>
        <fullName evidence="5">Neural/ectodermal development factor IMP-L2</fullName>
    </submittedName>
</protein>
<dbReference type="SUPFAM" id="SSF48726">
    <property type="entry name" value="Immunoglobulin"/>
    <property type="match status" value="2"/>
</dbReference>
<gene>
    <name evidence="5" type="primary">ImpL2_2</name>
</gene>
<dbReference type="InterPro" id="IPR013783">
    <property type="entry name" value="Ig-like_fold"/>
</dbReference>
<dbReference type="InterPro" id="IPR007110">
    <property type="entry name" value="Ig-like_dom"/>
</dbReference>
<dbReference type="InterPro" id="IPR036179">
    <property type="entry name" value="Ig-like_dom_sf"/>
</dbReference>
<evidence type="ECO:0000256" key="1">
    <source>
        <dbReference type="ARBA" id="ARBA00022737"/>
    </source>
</evidence>
<dbReference type="SMART" id="SM00408">
    <property type="entry name" value="IGc2"/>
    <property type="match status" value="2"/>
</dbReference>
<name>A0A2H8U0B7_9HEMI</name>
<dbReference type="Pfam" id="PF13927">
    <property type="entry name" value="Ig_3"/>
    <property type="match status" value="2"/>
</dbReference>
<dbReference type="Gene3D" id="2.60.40.10">
    <property type="entry name" value="Immunoglobulins"/>
    <property type="match status" value="2"/>
</dbReference>
<dbReference type="AlphaFoldDB" id="A0A2H8U0B7"/>
<dbReference type="CDD" id="cd00096">
    <property type="entry name" value="Ig"/>
    <property type="match status" value="2"/>
</dbReference>
<dbReference type="SMART" id="SM00409">
    <property type="entry name" value="IG"/>
    <property type="match status" value="2"/>
</dbReference>
<feature type="domain" description="Ig-like" evidence="4">
    <location>
        <begin position="183"/>
        <end position="254"/>
    </location>
</feature>
<accession>A0A2H8U0B7</accession>
<dbReference type="EMBL" id="GFXV01007804">
    <property type="protein sequence ID" value="MBW19609.1"/>
    <property type="molecule type" value="Transcribed_RNA"/>
</dbReference>
<dbReference type="InterPro" id="IPR003598">
    <property type="entry name" value="Ig_sub2"/>
</dbReference>
<reference evidence="5" key="1">
    <citation type="submission" date="2017-10" db="EMBL/GenBank/DDBJ databases">
        <title>Transcriptome Assembly of Sugarcane Aphid Adults.</title>
        <authorList>
            <person name="Scully E.D."/>
            <person name="Palmer N.A."/>
            <person name="Geib S.M."/>
            <person name="Sarath G."/>
            <person name="Sattler S.E."/>
        </authorList>
    </citation>
    <scope>NUCLEOTIDE SEQUENCE</scope>
    <source>
        <tissue evidence="5">Whole body</tissue>
    </source>
</reference>